<dbReference type="EMBL" id="KZ821238">
    <property type="protein sequence ID" value="PYH44325.1"/>
    <property type="molecule type" value="Genomic_DNA"/>
</dbReference>
<evidence type="ECO:0000313" key="1">
    <source>
        <dbReference type="EMBL" id="PYH44325.1"/>
    </source>
</evidence>
<protein>
    <submittedName>
        <fullName evidence="1">Uncharacterized protein</fullName>
    </submittedName>
</protein>
<sequence>MPRLDWQDRKTGNPALSAHWNDSPWLASTLDHSRHFPGTGLPRLSTSQLVLHACQDRGVDALTCQPLIPASRGCSNHCRISGWRAPNPRRSALREPCSPCSPLQPVTTHWGFVACCSSKEKQFGVSLPLMHTLRVSVLAAPAFFCVLRAGALLTRALSLISSSLRWLVVHSLHQYHQYRQQFHSFLS</sequence>
<organism evidence="1 2">
    <name type="scientific">Aspergillus saccharolyticus JOP 1030-1</name>
    <dbReference type="NCBI Taxonomy" id="1450539"/>
    <lineage>
        <taxon>Eukaryota</taxon>
        <taxon>Fungi</taxon>
        <taxon>Dikarya</taxon>
        <taxon>Ascomycota</taxon>
        <taxon>Pezizomycotina</taxon>
        <taxon>Eurotiomycetes</taxon>
        <taxon>Eurotiomycetidae</taxon>
        <taxon>Eurotiales</taxon>
        <taxon>Aspergillaceae</taxon>
        <taxon>Aspergillus</taxon>
        <taxon>Aspergillus subgen. Circumdati</taxon>
    </lineage>
</organism>
<dbReference type="GeneID" id="37081418"/>
<dbReference type="Proteomes" id="UP000248349">
    <property type="component" value="Unassembled WGS sequence"/>
</dbReference>
<reference evidence="1 2" key="1">
    <citation type="submission" date="2016-12" db="EMBL/GenBank/DDBJ databases">
        <title>The genomes of Aspergillus section Nigri reveals drivers in fungal speciation.</title>
        <authorList>
            <consortium name="DOE Joint Genome Institute"/>
            <person name="Vesth T.C."/>
            <person name="Nybo J."/>
            <person name="Theobald S."/>
            <person name="Brandl J."/>
            <person name="Frisvad J.C."/>
            <person name="Nielsen K.F."/>
            <person name="Lyhne E.K."/>
            <person name="Kogle M.E."/>
            <person name="Kuo A."/>
            <person name="Riley R."/>
            <person name="Clum A."/>
            <person name="Nolan M."/>
            <person name="Lipzen A."/>
            <person name="Salamov A."/>
            <person name="Henrissat B."/>
            <person name="Wiebenga A."/>
            <person name="De Vries R.P."/>
            <person name="Grigoriev I.V."/>
            <person name="Mortensen U.H."/>
            <person name="Andersen M.R."/>
            <person name="Baker S.E."/>
        </authorList>
    </citation>
    <scope>NUCLEOTIDE SEQUENCE [LARGE SCALE GENOMIC DNA]</scope>
    <source>
        <strain evidence="1 2">JOP 1030-1</strain>
    </source>
</reference>
<keyword evidence="2" id="KW-1185">Reference proteome</keyword>
<evidence type="ECO:0000313" key="2">
    <source>
        <dbReference type="Proteomes" id="UP000248349"/>
    </source>
</evidence>
<accession>A0A318ZA66</accession>
<dbReference type="OrthoDB" id="10512907at2759"/>
<dbReference type="AlphaFoldDB" id="A0A318ZA66"/>
<proteinExistence type="predicted"/>
<gene>
    <name evidence="1" type="ORF">BP01DRAFT_87327</name>
</gene>
<name>A0A318ZA66_9EURO</name>
<dbReference type="RefSeq" id="XP_025430307.1">
    <property type="nucleotide sequence ID" value="XM_025580189.1"/>
</dbReference>